<dbReference type="InterPro" id="IPR025961">
    <property type="entry name" value="Metal_resist"/>
</dbReference>
<evidence type="ECO:0000256" key="2">
    <source>
        <dbReference type="SAM" id="Phobius"/>
    </source>
</evidence>
<comment type="caution">
    <text evidence="3">The sequence shown here is derived from an EMBL/GenBank/DDBJ whole genome shotgun (WGS) entry which is preliminary data.</text>
</comment>
<gene>
    <name evidence="3" type="ORF">ATO10_11452</name>
</gene>
<protein>
    <submittedName>
        <fullName evidence="3">Uncharacterized protein</fullName>
    </submittedName>
</protein>
<feature type="region of interest" description="Disordered" evidence="1">
    <location>
        <begin position="148"/>
        <end position="176"/>
    </location>
</feature>
<keyword evidence="2" id="KW-0812">Transmembrane</keyword>
<feature type="transmembrane region" description="Helical" evidence="2">
    <location>
        <begin position="20"/>
        <end position="41"/>
    </location>
</feature>
<reference evidence="3 4" key="1">
    <citation type="submission" date="2013-04" db="EMBL/GenBank/DDBJ databases">
        <title>Shimia sp. 22II-S11-Z10 Genome Sequencing.</title>
        <authorList>
            <person name="Lai Q."/>
            <person name="Li G."/>
            <person name="Shao Z."/>
        </authorList>
    </citation>
    <scope>NUCLEOTIDE SEQUENCE [LARGE SCALE GENOMIC DNA]</scope>
    <source>
        <strain evidence="4">22II-S11-Z10</strain>
    </source>
</reference>
<dbReference type="Pfam" id="PF13801">
    <property type="entry name" value="Metal_resist"/>
    <property type="match status" value="1"/>
</dbReference>
<dbReference type="eggNOG" id="ENOG5032ZIM">
    <property type="taxonomic scope" value="Bacteria"/>
</dbReference>
<dbReference type="STRING" id="1461693.ATO10_11452"/>
<dbReference type="Proteomes" id="UP000024836">
    <property type="component" value="Unassembled WGS sequence"/>
</dbReference>
<dbReference type="OrthoDB" id="7688532at2"/>
<evidence type="ECO:0000256" key="1">
    <source>
        <dbReference type="SAM" id="MobiDB-lite"/>
    </source>
</evidence>
<dbReference type="RefSeq" id="WP_051598109.1">
    <property type="nucleotide sequence ID" value="NZ_AQQY01000007.1"/>
</dbReference>
<keyword evidence="2" id="KW-1133">Transmembrane helix</keyword>
<dbReference type="AlphaFoldDB" id="A0A058ZJX8"/>
<sequence>MSNAEKQPEAGKTSFRWGRLVLVISLALNLMVLGIVGGAVLSRGGPSGPPRIDVLSFGPYTAALDQDGRRVLRREIFAEGKGVGNVRKLLRQDFEAVLAALRATPFDAEATGVLMNVPTDRIAGHADYVRQHVLELIMQMDDAERAAYADRLEEKLRKGPPRPDKPPRPPQDRAAD</sequence>
<evidence type="ECO:0000313" key="3">
    <source>
        <dbReference type="EMBL" id="KCV81525.1"/>
    </source>
</evidence>
<accession>A0A058ZJX8</accession>
<organism evidence="3 4">
    <name type="scientific">Actibacterium atlanticum</name>
    <dbReference type="NCBI Taxonomy" id="1461693"/>
    <lineage>
        <taxon>Bacteria</taxon>
        <taxon>Pseudomonadati</taxon>
        <taxon>Pseudomonadota</taxon>
        <taxon>Alphaproteobacteria</taxon>
        <taxon>Rhodobacterales</taxon>
        <taxon>Roseobacteraceae</taxon>
        <taxon>Actibacterium</taxon>
    </lineage>
</organism>
<name>A0A058ZJX8_9RHOB</name>
<proteinExistence type="predicted"/>
<keyword evidence="4" id="KW-1185">Reference proteome</keyword>
<keyword evidence="2" id="KW-0472">Membrane</keyword>
<evidence type="ECO:0000313" key="4">
    <source>
        <dbReference type="Proteomes" id="UP000024836"/>
    </source>
</evidence>
<dbReference type="EMBL" id="AQQY01000007">
    <property type="protein sequence ID" value="KCV81525.1"/>
    <property type="molecule type" value="Genomic_DNA"/>
</dbReference>